<accession>A0AAV2JRT2</accession>
<dbReference type="EMBL" id="OZ035835">
    <property type="protein sequence ID" value="CAL1577954.1"/>
    <property type="molecule type" value="Genomic_DNA"/>
</dbReference>
<proteinExistence type="predicted"/>
<feature type="region of interest" description="Disordered" evidence="1">
    <location>
        <begin position="1"/>
        <end position="21"/>
    </location>
</feature>
<name>A0AAV2JRT2_KNICA</name>
<protein>
    <submittedName>
        <fullName evidence="2">Uncharacterized protein</fullName>
    </submittedName>
</protein>
<evidence type="ECO:0000313" key="3">
    <source>
        <dbReference type="Proteomes" id="UP001497482"/>
    </source>
</evidence>
<organism evidence="2 3">
    <name type="scientific">Knipowitschia caucasica</name>
    <name type="common">Caucasian dwarf goby</name>
    <name type="synonym">Pomatoschistus caucasicus</name>
    <dbReference type="NCBI Taxonomy" id="637954"/>
    <lineage>
        <taxon>Eukaryota</taxon>
        <taxon>Metazoa</taxon>
        <taxon>Chordata</taxon>
        <taxon>Craniata</taxon>
        <taxon>Vertebrata</taxon>
        <taxon>Euteleostomi</taxon>
        <taxon>Actinopterygii</taxon>
        <taxon>Neopterygii</taxon>
        <taxon>Teleostei</taxon>
        <taxon>Neoteleostei</taxon>
        <taxon>Acanthomorphata</taxon>
        <taxon>Gobiaria</taxon>
        <taxon>Gobiiformes</taxon>
        <taxon>Gobioidei</taxon>
        <taxon>Gobiidae</taxon>
        <taxon>Gobiinae</taxon>
        <taxon>Knipowitschia</taxon>
    </lineage>
</organism>
<dbReference type="Proteomes" id="UP001497482">
    <property type="component" value="Chromosome 13"/>
</dbReference>
<keyword evidence="3" id="KW-1185">Reference proteome</keyword>
<dbReference type="AlphaFoldDB" id="A0AAV2JRT2"/>
<sequence>MEKSSGPLLPSPTQPATIPQPQLQSVPFSLCQASSGPCTAPLDSEDLRAEQWEPGPNAALLRAPDVPRLRPPRISFAYIALPLFSLRLRLTKVKIPAVVPPVLVPVVSPVDHRESR</sequence>
<evidence type="ECO:0000313" key="2">
    <source>
        <dbReference type="EMBL" id="CAL1577954.1"/>
    </source>
</evidence>
<evidence type="ECO:0000256" key="1">
    <source>
        <dbReference type="SAM" id="MobiDB-lite"/>
    </source>
</evidence>
<gene>
    <name evidence="2" type="ORF">KC01_LOCUS9201</name>
</gene>
<reference evidence="2 3" key="1">
    <citation type="submission" date="2024-04" db="EMBL/GenBank/DDBJ databases">
        <authorList>
            <person name="Waldvogel A.-M."/>
            <person name="Schoenle A."/>
        </authorList>
    </citation>
    <scope>NUCLEOTIDE SEQUENCE [LARGE SCALE GENOMIC DNA]</scope>
</reference>